<evidence type="ECO:0008006" key="6">
    <source>
        <dbReference type="Google" id="ProtNLM"/>
    </source>
</evidence>
<proteinExistence type="inferred from homology"/>
<dbReference type="STRING" id="1218493.JF76_17610"/>
<dbReference type="InterPro" id="IPR003477">
    <property type="entry name" value="PemK-like"/>
</dbReference>
<dbReference type="AlphaFoldDB" id="A0A0F4L6H4"/>
<keyword evidence="2" id="KW-1277">Toxin-antitoxin system</keyword>
<dbReference type="PATRIC" id="fig|1218493.3.peg.1847"/>
<dbReference type="GO" id="GO:0004521">
    <property type="term" value="F:RNA endonuclease activity"/>
    <property type="evidence" value="ECO:0007669"/>
    <property type="project" value="TreeGrafter"/>
</dbReference>
<dbReference type="SUPFAM" id="SSF50118">
    <property type="entry name" value="Cell growth inhibitor/plasmid maintenance toxic component"/>
    <property type="match status" value="1"/>
</dbReference>
<dbReference type="PANTHER" id="PTHR33988">
    <property type="entry name" value="ENDORIBONUCLEASE MAZF-RELATED"/>
    <property type="match status" value="1"/>
</dbReference>
<gene>
    <name evidence="4" type="ORF">JF76_17610</name>
</gene>
<comment type="similarity">
    <text evidence="1">Belongs to the PemK/MazF family.</text>
</comment>
<evidence type="ECO:0000256" key="1">
    <source>
        <dbReference type="ARBA" id="ARBA00007521"/>
    </source>
</evidence>
<sequence length="122" mass="13461">MVAPKQGDIIRIDAEPHAGREEGGHNPQSGNIQRPAIVISNNAYNQKTGLVICMPLTHDLKKDNRGLYYRLPDISSGLSGSVVTFQMPNYDFSGRNGKIVGHVSDKDLDNLLSKAYQILDKR</sequence>
<dbReference type="EMBL" id="JXBY01000028">
    <property type="protein sequence ID" value="KJY54250.1"/>
    <property type="molecule type" value="Genomic_DNA"/>
</dbReference>
<evidence type="ECO:0000313" key="4">
    <source>
        <dbReference type="EMBL" id="KJY54250.1"/>
    </source>
</evidence>
<dbReference type="OrthoDB" id="9808744at2"/>
<evidence type="ECO:0000256" key="3">
    <source>
        <dbReference type="SAM" id="MobiDB-lite"/>
    </source>
</evidence>
<dbReference type="InterPro" id="IPR011067">
    <property type="entry name" value="Plasmid_toxin/cell-grow_inhib"/>
</dbReference>
<dbReference type="GO" id="GO:0003677">
    <property type="term" value="F:DNA binding"/>
    <property type="evidence" value="ECO:0007669"/>
    <property type="project" value="InterPro"/>
</dbReference>
<dbReference type="HOGENOM" id="CLU_121823_2_0_9"/>
<accession>A0A0F4L6H4</accession>
<dbReference type="Proteomes" id="UP000033533">
    <property type="component" value="Unassembled WGS sequence"/>
</dbReference>
<evidence type="ECO:0000313" key="5">
    <source>
        <dbReference type="Proteomes" id="UP000033533"/>
    </source>
</evidence>
<dbReference type="GO" id="GO:0016075">
    <property type="term" value="P:rRNA catabolic process"/>
    <property type="evidence" value="ECO:0007669"/>
    <property type="project" value="TreeGrafter"/>
</dbReference>
<organism evidence="4 5">
    <name type="scientific">Lactobacillus kullabergensis</name>
    <dbReference type="NCBI Taxonomy" id="1218493"/>
    <lineage>
        <taxon>Bacteria</taxon>
        <taxon>Bacillati</taxon>
        <taxon>Bacillota</taxon>
        <taxon>Bacilli</taxon>
        <taxon>Lactobacillales</taxon>
        <taxon>Lactobacillaceae</taxon>
        <taxon>Lactobacillus</taxon>
    </lineage>
</organism>
<dbReference type="RefSeq" id="WP_045928721.1">
    <property type="nucleotide sequence ID" value="NZ_JBHSZS010000008.1"/>
</dbReference>
<feature type="region of interest" description="Disordered" evidence="3">
    <location>
        <begin position="1"/>
        <end position="33"/>
    </location>
</feature>
<dbReference type="GO" id="GO:0006402">
    <property type="term" value="P:mRNA catabolic process"/>
    <property type="evidence" value="ECO:0007669"/>
    <property type="project" value="TreeGrafter"/>
</dbReference>
<protein>
    <recommendedName>
        <fullName evidence="6">Type II toxin-antitoxin system PemK/MazF family toxin</fullName>
    </recommendedName>
</protein>
<evidence type="ECO:0000256" key="2">
    <source>
        <dbReference type="ARBA" id="ARBA00022649"/>
    </source>
</evidence>
<reference evidence="4 5" key="1">
    <citation type="submission" date="2014-12" db="EMBL/GenBank/DDBJ databases">
        <title>Comparative genomics of the lactic acid bacteria isolated from the honey bee gut.</title>
        <authorList>
            <person name="Ellegaard K.M."/>
            <person name="Tamarit D."/>
            <person name="Javelind E."/>
            <person name="Olofsson T."/>
            <person name="Andersson S.G."/>
            <person name="Vasquez A."/>
        </authorList>
    </citation>
    <scope>NUCLEOTIDE SEQUENCE [LARGE SCALE GENOMIC DNA]</scope>
    <source>
        <strain evidence="4 5">Biut2</strain>
    </source>
</reference>
<feature type="compositionally biased region" description="Basic and acidic residues" evidence="3">
    <location>
        <begin position="8"/>
        <end position="24"/>
    </location>
</feature>
<comment type="caution">
    <text evidence="4">The sequence shown here is derived from an EMBL/GenBank/DDBJ whole genome shotgun (WGS) entry which is preliminary data.</text>
</comment>
<dbReference type="PANTHER" id="PTHR33988:SF3">
    <property type="entry name" value="ENDORIBONUCLEASE TOXIN CHPB-RELATED"/>
    <property type="match status" value="1"/>
</dbReference>
<dbReference type="Pfam" id="PF02452">
    <property type="entry name" value="PemK_toxin"/>
    <property type="match status" value="1"/>
</dbReference>
<name>A0A0F4L6H4_9LACO</name>
<dbReference type="Gene3D" id="2.30.30.110">
    <property type="match status" value="1"/>
</dbReference>